<protein>
    <recommendedName>
        <fullName evidence="5">AAA+ family ATPase</fullName>
    </recommendedName>
</protein>
<evidence type="ECO:0000313" key="4">
    <source>
        <dbReference type="Proteomes" id="UP000184066"/>
    </source>
</evidence>
<dbReference type="STRING" id="1189325.SAMN04488119_103443"/>
<evidence type="ECO:0000256" key="1">
    <source>
        <dbReference type="SAM" id="MobiDB-lite"/>
    </source>
</evidence>
<evidence type="ECO:0000313" key="3">
    <source>
        <dbReference type="EMBL" id="SHN54949.1"/>
    </source>
</evidence>
<organism evidence="3 4">
    <name type="scientific">Oceanicella actignis</name>
    <dbReference type="NCBI Taxonomy" id="1189325"/>
    <lineage>
        <taxon>Bacteria</taxon>
        <taxon>Pseudomonadati</taxon>
        <taxon>Pseudomonadota</taxon>
        <taxon>Alphaproteobacteria</taxon>
        <taxon>Rhodobacterales</taxon>
        <taxon>Paracoccaceae</taxon>
        <taxon>Oceanicella</taxon>
    </lineage>
</organism>
<dbReference type="EMBL" id="FRDL01000002">
    <property type="protein sequence ID" value="SHN54949.1"/>
    <property type="molecule type" value="Genomic_DNA"/>
</dbReference>
<sequence length="113" mass="11921">MNRHRTHLAAALVLALAAPAAAEPPGAGPDAPPERPLAEELERAARDALESLTRQLGPALRGLQETLGALDDYDAPRILPNGDILIPRKRPSPAPPDAPEHAPDTDAPETLEL</sequence>
<evidence type="ECO:0008006" key="5">
    <source>
        <dbReference type="Google" id="ProtNLM"/>
    </source>
</evidence>
<dbReference type="Proteomes" id="UP000184066">
    <property type="component" value="Unassembled WGS sequence"/>
</dbReference>
<feature type="compositionally biased region" description="Basic and acidic residues" evidence="1">
    <location>
        <begin position="32"/>
        <end position="49"/>
    </location>
</feature>
<gene>
    <name evidence="3" type="ORF">SAMN05216200_10265</name>
</gene>
<dbReference type="RefSeq" id="WP_072746171.1">
    <property type="nucleotide sequence ID" value="NZ_FOHL01000003.1"/>
</dbReference>
<evidence type="ECO:0000256" key="2">
    <source>
        <dbReference type="SAM" id="SignalP"/>
    </source>
</evidence>
<feature type="chain" id="PRO_5009929102" description="AAA+ family ATPase" evidence="2">
    <location>
        <begin position="23"/>
        <end position="113"/>
    </location>
</feature>
<keyword evidence="2" id="KW-0732">Signal</keyword>
<feature type="signal peptide" evidence="2">
    <location>
        <begin position="1"/>
        <end position="22"/>
    </location>
</feature>
<feature type="region of interest" description="Disordered" evidence="1">
    <location>
        <begin position="68"/>
        <end position="113"/>
    </location>
</feature>
<proteinExistence type="predicted"/>
<keyword evidence="4" id="KW-1185">Reference proteome</keyword>
<dbReference type="OrthoDB" id="7308154at2"/>
<feature type="region of interest" description="Disordered" evidence="1">
    <location>
        <begin position="21"/>
        <end position="50"/>
    </location>
</feature>
<dbReference type="AlphaFoldDB" id="A0A1M7S8F8"/>
<name>A0A1M7S8F8_9RHOB</name>
<accession>A0A1M7S8F8</accession>
<reference evidence="3 4" key="1">
    <citation type="submission" date="2016-12" db="EMBL/GenBank/DDBJ databases">
        <authorList>
            <person name="Song W.-J."/>
            <person name="Kurnit D.M."/>
        </authorList>
    </citation>
    <scope>NUCLEOTIDE SEQUENCE [LARGE SCALE GENOMIC DNA]</scope>
    <source>
        <strain evidence="3 4">CGMCC 1.10808</strain>
    </source>
</reference>